<keyword evidence="1" id="KW-0285">Flavoprotein</keyword>
<dbReference type="RefSeq" id="WP_359698685.1">
    <property type="nucleotide sequence ID" value="NZ_JBEYXT010000160.1"/>
</dbReference>
<dbReference type="EMBL" id="JBEYXT010000160">
    <property type="protein sequence ID" value="MEU6804783.1"/>
    <property type="molecule type" value="Genomic_DNA"/>
</dbReference>
<comment type="caution">
    <text evidence="5">The sequence shown here is derived from an EMBL/GenBank/DDBJ whole genome shotgun (WGS) entry which is preliminary data.</text>
</comment>
<evidence type="ECO:0000313" key="6">
    <source>
        <dbReference type="Proteomes" id="UP001551189"/>
    </source>
</evidence>
<dbReference type="InterPro" id="IPR016167">
    <property type="entry name" value="FAD-bd_PCMH_sub1"/>
</dbReference>
<dbReference type="InterPro" id="IPR016171">
    <property type="entry name" value="Vanillyl_alc_oxidase_C-sub2"/>
</dbReference>
<feature type="domain" description="FAD-binding PCMH-type" evidence="4">
    <location>
        <begin position="43"/>
        <end position="229"/>
    </location>
</feature>
<dbReference type="InterPro" id="IPR036318">
    <property type="entry name" value="FAD-bd_PCMH-like_sf"/>
</dbReference>
<dbReference type="Gene3D" id="1.10.45.10">
    <property type="entry name" value="Vanillyl-alcohol Oxidase, Chain A, domain 4"/>
    <property type="match status" value="1"/>
</dbReference>
<gene>
    <name evidence="5" type="ORF">ABZ931_27810</name>
</gene>
<dbReference type="PANTHER" id="PTHR11748:SF114">
    <property type="entry name" value="ARYL-ALCOHOL OXIDASE VANILLYL-ALCOHOL OXIDASE (AFU_ORTHOLOGUE AFUA_3G09500)-RELATED"/>
    <property type="match status" value="1"/>
</dbReference>
<protein>
    <submittedName>
        <fullName evidence="5">FAD-binding oxidoreductase</fullName>
        <ecNumber evidence="5">1.-.-.-</ecNumber>
    </submittedName>
</protein>
<dbReference type="GO" id="GO:0016491">
    <property type="term" value="F:oxidoreductase activity"/>
    <property type="evidence" value="ECO:0007669"/>
    <property type="project" value="UniProtKB-KW"/>
</dbReference>
<organism evidence="5 6">
    <name type="scientific">Streptomyces neyagawaensis</name>
    <dbReference type="NCBI Taxonomy" id="42238"/>
    <lineage>
        <taxon>Bacteria</taxon>
        <taxon>Bacillati</taxon>
        <taxon>Actinomycetota</taxon>
        <taxon>Actinomycetes</taxon>
        <taxon>Kitasatosporales</taxon>
        <taxon>Streptomycetaceae</taxon>
        <taxon>Streptomyces</taxon>
    </lineage>
</organism>
<dbReference type="InterPro" id="IPR016170">
    <property type="entry name" value="Cytok_DH_C_sf"/>
</dbReference>
<dbReference type="Gene3D" id="3.30.465.10">
    <property type="match status" value="1"/>
</dbReference>
<dbReference type="SUPFAM" id="SSF55103">
    <property type="entry name" value="FAD-linked oxidases, C-terminal domain"/>
    <property type="match status" value="1"/>
</dbReference>
<evidence type="ECO:0000256" key="3">
    <source>
        <dbReference type="ARBA" id="ARBA00023002"/>
    </source>
</evidence>
<dbReference type="InterPro" id="IPR016169">
    <property type="entry name" value="FAD-bd_PCMH_sub2"/>
</dbReference>
<evidence type="ECO:0000256" key="1">
    <source>
        <dbReference type="ARBA" id="ARBA00022630"/>
    </source>
</evidence>
<dbReference type="Gene3D" id="3.30.43.10">
    <property type="entry name" value="Uridine Diphospho-n-acetylenolpyruvylglucosamine Reductase, domain 2"/>
    <property type="match status" value="1"/>
</dbReference>
<dbReference type="SUPFAM" id="SSF56176">
    <property type="entry name" value="FAD-binding/transporter-associated domain-like"/>
    <property type="match status" value="1"/>
</dbReference>
<evidence type="ECO:0000313" key="5">
    <source>
        <dbReference type="EMBL" id="MEU6804783.1"/>
    </source>
</evidence>
<keyword evidence="3 5" id="KW-0560">Oxidoreductase</keyword>
<dbReference type="InterPro" id="IPR016164">
    <property type="entry name" value="FAD-linked_Oxase-like_C"/>
</dbReference>
<dbReference type="Gene3D" id="3.40.462.10">
    <property type="entry name" value="FAD-linked oxidases, C-terminal domain"/>
    <property type="match status" value="1"/>
</dbReference>
<dbReference type="PANTHER" id="PTHR11748">
    <property type="entry name" value="D-LACTATE DEHYDROGENASE"/>
    <property type="match status" value="1"/>
</dbReference>
<dbReference type="InterPro" id="IPR006094">
    <property type="entry name" value="Oxid_FAD_bind_N"/>
</dbReference>
<evidence type="ECO:0000259" key="4">
    <source>
        <dbReference type="PROSITE" id="PS51387"/>
    </source>
</evidence>
<keyword evidence="6" id="KW-1185">Reference proteome</keyword>
<dbReference type="Pfam" id="PF01565">
    <property type="entry name" value="FAD_binding_4"/>
    <property type="match status" value="1"/>
</dbReference>
<keyword evidence="2" id="KW-0274">FAD</keyword>
<evidence type="ECO:0000256" key="2">
    <source>
        <dbReference type="ARBA" id="ARBA00022827"/>
    </source>
</evidence>
<dbReference type="InterPro" id="IPR016166">
    <property type="entry name" value="FAD-bd_PCMH"/>
</dbReference>
<dbReference type="Proteomes" id="UP001551189">
    <property type="component" value="Unassembled WGS sequence"/>
</dbReference>
<reference evidence="5 6" key="1">
    <citation type="submission" date="2024-06" db="EMBL/GenBank/DDBJ databases">
        <title>The Natural Products Discovery Center: Release of the First 8490 Sequenced Strains for Exploring Actinobacteria Biosynthetic Diversity.</title>
        <authorList>
            <person name="Kalkreuter E."/>
            <person name="Kautsar S.A."/>
            <person name="Yang D."/>
            <person name="Bader C.D."/>
            <person name="Teijaro C.N."/>
            <person name="Fluegel L."/>
            <person name="Davis C.M."/>
            <person name="Simpson J.R."/>
            <person name="Lauterbach L."/>
            <person name="Steele A.D."/>
            <person name="Gui C."/>
            <person name="Meng S."/>
            <person name="Li G."/>
            <person name="Viehrig K."/>
            <person name="Ye F."/>
            <person name="Su P."/>
            <person name="Kiefer A.F."/>
            <person name="Nichols A."/>
            <person name="Cepeda A.J."/>
            <person name="Yan W."/>
            <person name="Fan B."/>
            <person name="Jiang Y."/>
            <person name="Adhikari A."/>
            <person name="Zheng C.-J."/>
            <person name="Schuster L."/>
            <person name="Cowan T.M."/>
            <person name="Smanski M.J."/>
            <person name="Chevrette M.G."/>
            <person name="De Carvalho L.P.S."/>
            <person name="Shen B."/>
        </authorList>
    </citation>
    <scope>NUCLEOTIDE SEQUENCE [LARGE SCALE GENOMIC DNA]</scope>
    <source>
        <strain evidence="5 6">NPDC046851</strain>
    </source>
</reference>
<dbReference type="PROSITE" id="PS51387">
    <property type="entry name" value="FAD_PCMH"/>
    <property type="match status" value="1"/>
</dbReference>
<name>A0ABV3B5S1_9ACTN</name>
<dbReference type="EC" id="1.-.-.-" evidence="5"/>
<sequence>MTRPPLSADALAALCAALGPEHVLHRPEDLLPYRDPYAHASWQEHIPSAVVSPATVEEVQAVVRIAGEHSLPLWTFSQGRNNGYGGPAPATTGSVSVSLRRMNRILELDEDLAYCVVEPGVRFFDLFEEIRRRGLALWPSIPDLGWGSVIGNCLDHGVGFTPLGDHPGRQSGMEVVLADGSLLRTGMGAMKGNASWPVRKPGFGPSADGMFMQSNYGIVTKMGCWLVPQPEVYMSCDVRVEREEDIVALVDTVRPLLLDRTIPNYPIAYNTMLVGGALSGVPREYWYQGEGALPEEAVDRMARETDTGRWYMRFALYGHADIVEQQYEICRRAFEAIPGARLTARAYDGATAVDQLTAPVEPVPDGPAAALPRIRHQSDTTQAGVPTLDLLDNLSWDEHGVGGHLDYSPVAPLTGEEALAQNRWLRSALAAEGLDYATSLMLTPRAFVNITSLWFNTADAAQTRHAYDVIGRLIPEGARRGYGVYRTHLRHMDAVADTFDFGGHAQRRFNEAVKDCLDPQGIFSPGKQGIRARALR</sequence>
<accession>A0ABV3B5S1</accession>
<proteinExistence type="predicted"/>